<evidence type="ECO:0000313" key="3">
    <source>
        <dbReference type="Proteomes" id="UP000179807"/>
    </source>
</evidence>
<dbReference type="AlphaFoldDB" id="A0A1J4KP65"/>
<name>A0A1J4KP65_9EUKA</name>
<keyword evidence="1" id="KW-1133">Transmembrane helix</keyword>
<proteinExistence type="predicted"/>
<gene>
    <name evidence="2" type="ORF">TRFO_17440</name>
</gene>
<feature type="transmembrane region" description="Helical" evidence="1">
    <location>
        <begin position="47"/>
        <end position="66"/>
    </location>
</feature>
<accession>A0A1J4KP65</accession>
<dbReference type="EMBL" id="MLAK01000558">
    <property type="protein sequence ID" value="OHT12712.1"/>
    <property type="molecule type" value="Genomic_DNA"/>
</dbReference>
<reference evidence="2" key="1">
    <citation type="submission" date="2016-10" db="EMBL/GenBank/DDBJ databases">
        <authorList>
            <person name="Benchimol M."/>
            <person name="Almeida L.G."/>
            <person name="Vasconcelos A.T."/>
            <person name="Perreira-Neves A."/>
            <person name="Rosa I.A."/>
            <person name="Tasca T."/>
            <person name="Bogo M.R."/>
            <person name="de Souza W."/>
        </authorList>
    </citation>
    <scope>NUCLEOTIDE SEQUENCE [LARGE SCALE GENOMIC DNA]</scope>
    <source>
        <strain evidence="2">K</strain>
    </source>
</reference>
<keyword evidence="3" id="KW-1185">Reference proteome</keyword>
<protein>
    <submittedName>
        <fullName evidence="2">Uncharacterized protein</fullName>
    </submittedName>
</protein>
<dbReference type="Proteomes" id="UP000179807">
    <property type="component" value="Unassembled WGS sequence"/>
</dbReference>
<keyword evidence="1" id="KW-0812">Transmembrane</keyword>
<organism evidence="2 3">
    <name type="scientific">Tritrichomonas foetus</name>
    <dbReference type="NCBI Taxonomy" id="1144522"/>
    <lineage>
        <taxon>Eukaryota</taxon>
        <taxon>Metamonada</taxon>
        <taxon>Parabasalia</taxon>
        <taxon>Tritrichomonadida</taxon>
        <taxon>Tritrichomonadidae</taxon>
        <taxon>Tritrichomonas</taxon>
    </lineage>
</organism>
<comment type="caution">
    <text evidence="2">The sequence shown here is derived from an EMBL/GenBank/DDBJ whole genome shotgun (WGS) entry which is preliminary data.</text>
</comment>
<sequence length="75" mass="9047">MNLKLDLHCDLDLKLKPIQNLILLIYRELVMSFKFPKLIKIHKIVNLQYYELDCFFFFFPFLSFYINGGKSINNI</sequence>
<evidence type="ECO:0000313" key="2">
    <source>
        <dbReference type="EMBL" id="OHT12712.1"/>
    </source>
</evidence>
<dbReference type="VEuPathDB" id="TrichDB:TRFO_17440"/>
<keyword evidence="1" id="KW-0472">Membrane</keyword>
<dbReference type="RefSeq" id="XP_068365848.1">
    <property type="nucleotide sequence ID" value="XM_068499585.1"/>
</dbReference>
<dbReference type="GeneID" id="94834289"/>
<evidence type="ECO:0000256" key="1">
    <source>
        <dbReference type="SAM" id="Phobius"/>
    </source>
</evidence>